<name>A0AAW5KJK8_9FIRM</name>
<dbReference type="AlphaFoldDB" id="A0AAW5KJK8"/>
<comment type="caution">
    <text evidence="1">The sequence shown here is derived from an EMBL/GenBank/DDBJ whole genome shotgun (WGS) entry which is preliminary data.</text>
</comment>
<proteinExistence type="predicted"/>
<dbReference type="RefSeq" id="WP_195388708.1">
    <property type="nucleotide sequence ID" value="NZ_DAWEQM010000006.1"/>
</dbReference>
<reference evidence="2" key="2">
    <citation type="submission" date="2023-01" db="EMBL/GenBank/DDBJ databases">
        <title>Human gut microbiome strain richness.</title>
        <authorList>
            <person name="Chen-Liaw A."/>
        </authorList>
    </citation>
    <scope>NUCLEOTIDE SEQUENCE</scope>
    <source>
        <strain evidence="2">1001275st1_F4_1001275B_160808</strain>
    </source>
</reference>
<organism evidence="1 3">
    <name type="scientific">Ruminococcus bicirculans</name>
    <name type="common">ex Wegman et al. 2014</name>
    <dbReference type="NCBI Taxonomy" id="1160721"/>
    <lineage>
        <taxon>Bacteria</taxon>
        <taxon>Bacillati</taxon>
        <taxon>Bacillota</taxon>
        <taxon>Clostridia</taxon>
        <taxon>Eubacteriales</taxon>
        <taxon>Oscillospiraceae</taxon>
        <taxon>Ruminococcus</taxon>
    </lineage>
</organism>
<reference evidence="1" key="1">
    <citation type="submission" date="2022-06" db="EMBL/GenBank/DDBJ databases">
        <title>Isolation of gut microbiota from human fecal samples.</title>
        <authorList>
            <person name="Pamer E.G."/>
            <person name="Barat B."/>
            <person name="Waligurski E."/>
            <person name="Medina S."/>
            <person name="Paddock L."/>
            <person name="Mostad J."/>
        </authorList>
    </citation>
    <scope>NUCLEOTIDE SEQUENCE</scope>
    <source>
        <strain evidence="1">DFI.5.57</strain>
    </source>
</reference>
<evidence type="ECO:0000313" key="2">
    <source>
        <dbReference type="EMBL" id="MDB8745081.1"/>
    </source>
</evidence>
<protein>
    <submittedName>
        <fullName evidence="1">Cyclic lactone autoinducer peptide</fullName>
    </submittedName>
</protein>
<dbReference type="InterPro" id="IPR009229">
    <property type="entry name" value="AgrD"/>
</dbReference>
<dbReference type="EMBL" id="JAQMLV010000010">
    <property type="protein sequence ID" value="MDB8745081.1"/>
    <property type="molecule type" value="Genomic_DNA"/>
</dbReference>
<sequence>MTKSNLKKKMASMAAKVGVKQTQNDFNQACVMFIYQPKQPRALKKRKTSS</sequence>
<evidence type="ECO:0000313" key="3">
    <source>
        <dbReference type="Proteomes" id="UP001206236"/>
    </source>
</evidence>
<accession>A0AAW5KJK8</accession>
<dbReference type="Proteomes" id="UP001211015">
    <property type="component" value="Unassembled WGS sequence"/>
</dbReference>
<gene>
    <name evidence="1" type="ORF">NE632_08225</name>
    <name evidence="2" type="ORF">PNU62_08650</name>
</gene>
<dbReference type="Proteomes" id="UP001206236">
    <property type="component" value="Unassembled WGS sequence"/>
</dbReference>
<dbReference type="EMBL" id="JANGCN010000016">
    <property type="protein sequence ID" value="MCQ5153296.1"/>
    <property type="molecule type" value="Genomic_DNA"/>
</dbReference>
<evidence type="ECO:0000313" key="1">
    <source>
        <dbReference type="EMBL" id="MCQ5153296.1"/>
    </source>
</evidence>
<dbReference type="NCBIfam" id="TIGR04223">
    <property type="entry name" value="quorum_AgrD"/>
    <property type="match status" value="1"/>
</dbReference>